<sequence>AGAVGALGALLCTAIYRKLNWANLKEAVYRTISLSAMVMWIVVGATAFSCIFTAAGGAELIKDIFLGLEVSPIVVVIFMQFTFLVLGCFMDPTGIILLTTPIYVPVIRALDF</sequence>
<proteinExistence type="predicted"/>
<reference evidence="9" key="1">
    <citation type="journal article" date="2014" name="Front. Microbiol.">
        <title>High frequency of phylogenetically diverse reductive dehalogenase-homologous genes in deep subseafloor sedimentary metagenomes.</title>
        <authorList>
            <person name="Kawai M."/>
            <person name="Futagami T."/>
            <person name="Toyoda A."/>
            <person name="Takaki Y."/>
            <person name="Nishi S."/>
            <person name="Hori S."/>
            <person name="Arai W."/>
            <person name="Tsubouchi T."/>
            <person name="Morono Y."/>
            <person name="Uchiyama I."/>
            <person name="Ito T."/>
            <person name="Fujiyama A."/>
            <person name="Inagaki F."/>
            <person name="Takami H."/>
        </authorList>
    </citation>
    <scope>NUCLEOTIDE SEQUENCE</scope>
    <source>
        <strain evidence="9">Expedition CK06-06</strain>
    </source>
</reference>
<dbReference type="AlphaFoldDB" id="X1S329"/>
<feature type="non-terminal residue" evidence="9">
    <location>
        <position position="1"/>
    </location>
</feature>
<dbReference type="EMBL" id="BARV01043333">
    <property type="protein sequence ID" value="GAI62209.1"/>
    <property type="molecule type" value="Genomic_DNA"/>
</dbReference>
<evidence type="ECO:0000256" key="5">
    <source>
        <dbReference type="ARBA" id="ARBA00022989"/>
    </source>
</evidence>
<dbReference type="GO" id="GO:0022857">
    <property type="term" value="F:transmembrane transporter activity"/>
    <property type="evidence" value="ECO:0007669"/>
    <property type="project" value="TreeGrafter"/>
</dbReference>
<keyword evidence="4 7" id="KW-0812">Transmembrane</keyword>
<evidence type="ECO:0000256" key="2">
    <source>
        <dbReference type="ARBA" id="ARBA00022475"/>
    </source>
</evidence>
<dbReference type="GO" id="GO:0005886">
    <property type="term" value="C:plasma membrane"/>
    <property type="evidence" value="ECO:0007669"/>
    <property type="project" value="UniProtKB-SubCell"/>
</dbReference>
<feature type="non-terminal residue" evidence="9">
    <location>
        <position position="112"/>
    </location>
</feature>
<keyword evidence="6 7" id="KW-0472">Membrane</keyword>
<feature type="transmembrane region" description="Helical" evidence="7">
    <location>
        <begin position="27"/>
        <end position="52"/>
    </location>
</feature>
<accession>X1S329</accession>
<protein>
    <recommendedName>
        <fullName evidence="8">TRAP C4-dicarboxylate transport system permease DctM subunit domain-containing protein</fullName>
    </recommendedName>
</protein>
<dbReference type="Pfam" id="PF06808">
    <property type="entry name" value="DctM"/>
    <property type="match status" value="1"/>
</dbReference>
<comment type="subcellular location">
    <subcellularLocation>
        <location evidence="1">Cell inner membrane</location>
        <topology evidence="1">Multi-pass membrane protein</topology>
    </subcellularLocation>
</comment>
<name>X1S329_9ZZZZ</name>
<keyword evidence="5 7" id="KW-1133">Transmembrane helix</keyword>
<dbReference type="InterPro" id="IPR010656">
    <property type="entry name" value="DctM"/>
</dbReference>
<evidence type="ECO:0000256" key="3">
    <source>
        <dbReference type="ARBA" id="ARBA00022519"/>
    </source>
</evidence>
<evidence type="ECO:0000256" key="6">
    <source>
        <dbReference type="ARBA" id="ARBA00023136"/>
    </source>
</evidence>
<dbReference type="InterPro" id="IPR004681">
    <property type="entry name" value="TRAP_DctM"/>
</dbReference>
<feature type="domain" description="TRAP C4-dicarboxylate transport system permease DctM subunit" evidence="8">
    <location>
        <begin position="1"/>
        <end position="111"/>
    </location>
</feature>
<evidence type="ECO:0000313" key="9">
    <source>
        <dbReference type="EMBL" id="GAI62209.1"/>
    </source>
</evidence>
<dbReference type="PANTHER" id="PTHR33362">
    <property type="entry name" value="SIALIC ACID TRAP TRANSPORTER PERMEASE PROTEIN SIAT-RELATED"/>
    <property type="match status" value="1"/>
</dbReference>
<evidence type="ECO:0000256" key="4">
    <source>
        <dbReference type="ARBA" id="ARBA00022692"/>
    </source>
</evidence>
<comment type="caution">
    <text evidence="9">The sequence shown here is derived from an EMBL/GenBank/DDBJ whole genome shotgun (WGS) entry which is preliminary data.</text>
</comment>
<evidence type="ECO:0000256" key="7">
    <source>
        <dbReference type="SAM" id="Phobius"/>
    </source>
</evidence>
<keyword evidence="2" id="KW-1003">Cell membrane</keyword>
<evidence type="ECO:0000256" key="1">
    <source>
        <dbReference type="ARBA" id="ARBA00004429"/>
    </source>
</evidence>
<gene>
    <name evidence="9" type="ORF">S06H3_64734</name>
</gene>
<evidence type="ECO:0000259" key="8">
    <source>
        <dbReference type="Pfam" id="PF06808"/>
    </source>
</evidence>
<keyword evidence="3" id="KW-0997">Cell inner membrane</keyword>
<organism evidence="9">
    <name type="scientific">marine sediment metagenome</name>
    <dbReference type="NCBI Taxonomy" id="412755"/>
    <lineage>
        <taxon>unclassified sequences</taxon>
        <taxon>metagenomes</taxon>
        <taxon>ecological metagenomes</taxon>
    </lineage>
</organism>